<keyword evidence="2" id="KW-1185">Reference proteome</keyword>
<name>A0A6I6G6T6_9BACT</name>
<organism evidence="1 2">
    <name type="scientific">Phnomibacter ginsenosidimutans</name>
    <dbReference type="NCBI Taxonomy" id="2676868"/>
    <lineage>
        <taxon>Bacteria</taxon>
        <taxon>Pseudomonadati</taxon>
        <taxon>Bacteroidota</taxon>
        <taxon>Chitinophagia</taxon>
        <taxon>Chitinophagales</taxon>
        <taxon>Chitinophagaceae</taxon>
        <taxon>Phnomibacter</taxon>
    </lineage>
</organism>
<dbReference type="GO" id="GO:0032259">
    <property type="term" value="P:methylation"/>
    <property type="evidence" value="ECO:0007669"/>
    <property type="project" value="UniProtKB-KW"/>
</dbReference>
<protein>
    <submittedName>
        <fullName evidence="1">Methyltransferase domain-containing protein</fullName>
    </submittedName>
</protein>
<evidence type="ECO:0000313" key="1">
    <source>
        <dbReference type="EMBL" id="QGW28047.1"/>
    </source>
</evidence>
<dbReference type="InterPro" id="IPR029063">
    <property type="entry name" value="SAM-dependent_MTases_sf"/>
</dbReference>
<dbReference type="Proteomes" id="UP000426027">
    <property type="component" value="Chromosome"/>
</dbReference>
<dbReference type="PANTHER" id="PTHR43861:SF1">
    <property type="entry name" value="TRANS-ACONITATE 2-METHYLTRANSFERASE"/>
    <property type="match status" value="1"/>
</dbReference>
<dbReference type="RefSeq" id="WP_157478386.1">
    <property type="nucleotide sequence ID" value="NZ_CP046566.1"/>
</dbReference>
<dbReference type="Gene3D" id="3.40.50.150">
    <property type="entry name" value="Vaccinia Virus protein VP39"/>
    <property type="match status" value="1"/>
</dbReference>
<reference evidence="1 2" key="1">
    <citation type="submission" date="2019-11" db="EMBL/GenBank/DDBJ databases">
        <authorList>
            <person name="Im W.T."/>
        </authorList>
    </citation>
    <scope>NUCLEOTIDE SEQUENCE [LARGE SCALE GENOMIC DNA]</scope>
    <source>
        <strain evidence="1 2">SB-02</strain>
    </source>
</reference>
<dbReference type="GO" id="GO:0008168">
    <property type="term" value="F:methyltransferase activity"/>
    <property type="evidence" value="ECO:0007669"/>
    <property type="project" value="UniProtKB-KW"/>
</dbReference>
<dbReference type="EMBL" id="CP046566">
    <property type="protein sequence ID" value="QGW28047.1"/>
    <property type="molecule type" value="Genomic_DNA"/>
</dbReference>
<dbReference type="AlphaFoldDB" id="A0A6I6G6T6"/>
<accession>A0A6I6G6T6</accession>
<evidence type="ECO:0000313" key="2">
    <source>
        <dbReference type="Proteomes" id="UP000426027"/>
    </source>
</evidence>
<gene>
    <name evidence="1" type="ORF">GLV81_08000</name>
</gene>
<dbReference type="SUPFAM" id="SSF53335">
    <property type="entry name" value="S-adenosyl-L-methionine-dependent methyltransferases"/>
    <property type="match status" value="1"/>
</dbReference>
<proteinExistence type="predicted"/>
<dbReference type="CDD" id="cd02440">
    <property type="entry name" value="AdoMet_MTases"/>
    <property type="match status" value="1"/>
</dbReference>
<keyword evidence="1" id="KW-0808">Transferase</keyword>
<dbReference type="KEGG" id="fls:GLV81_08000"/>
<sequence>MLEFHTDYKRYFDIQLENARRSVIPFIEQGKPLKPGMQLLEIGCGQGSLLRAFAEKGLQCVGVEMYPLWLEKANEWLQPELQSGQVRLISSNIYDVNPEQDLGTLFDVIVLKDVIEHIHDQPKLIAWMKTFLKPDGVIFFAFPPWYMPYGGHQQVLHGWLGKTPYWHLLPMPVFKWLLKTNGHKPDDLVEIKETGISIERFERILQQSGYRKVKEQQWLINPVYEYKFGWKPKKQWGLVNALPFLRNFFTTCSYYLVAAQR</sequence>
<dbReference type="PANTHER" id="PTHR43861">
    <property type="entry name" value="TRANS-ACONITATE 2-METHYLTRANSFERASE-RELATED"/>
    <property type="match status" value="1"/>
</dbReference>
<dbReference type="Pfam" id="PF13489">
    <property type="entry name" value="Methyltransf_23"/>
    <property type="match status" value="1"/>
</dbReference>
<keyword evidence="1" id="KW-0489">Methyltransferase</keyword>